<feature type="region of interest" description="Disordered" evidence="1">
    <location>
        <begin position="1"/>
        <end position="21"/>
    </location>
</feature>
<protein>
    <submittedName>
        <fullName evidence="3">Uncharacterized protein</fullName>
    </submittedName>
</protein>
<proteinExistence type="predicted"/>
<comment type="caution">
    <text evidence="3">The sequence shown here is derived from an EMBL/GenBank/DDBJ whole genome shotgun (WGS) entry which is preliminary data.</text>
</comment>
<dbReference type="Proteomes" id="UP001519654">
    <property type="component" value="Unassembled WGS sequence"/>
</dbReference>
<evidence type="ECO:0000313" key="3">
    <source>
        <dbReference type="EMBL" id="MBU2664474.1"/>
    </source>
</evidence>
<dbReference type="EMBL" id="JAHKKG010000004">
    <property type="protein sequence ID" value="MBU2664474.1"/>
    <property type="molecule type" value="Genomic_DNA"/>
</dbReference>
<evidence type="ECO:0000256" key="1">
    <source>
        <dbReference type="SAM" id="MobiDB-lite"/>
    </source>
</evidence>
<keyword evidence="2" id="KW-1133">Transmembrane helix</keyword>
<name>A0ABS5YP08_9ACTN</name>
<sequence length="68" mass="7890">MSRPDQQHPLPSERSEADVRRGRIDRRRERIRDEVRRNRAGGHRVPTWVLAALLGLILAGWLLLIITS</sequence>
<feature type="compositionally biased region" description="Basic and acidic residues" evidence="1">
    <location>
        <begin position="11"/>
        <end position="21"/>
    </location>
</feature>
<keyword evidence="2" id="KW-0812">Transmembrane</keyword>
<evidence type="ECO:0000256" key="2">
    <source>
        <dbReference type="SAM" id="Phobius"/>
    </source>
</evidence>
<reference evidence="3 4" key="1">
    <citation type="submission" date="2021-06" db="EMBL/GenBank/DDBJ databases">
        <title>Actinoplanes lichenicola sp. nov., and Actinoplanes ovalisporus sp. nov., isolated from lichen in Thailand.</title>
        <authorList>
            <person name="Saeng-In P."/>
            <person name="Kanchanasin P."/>
            <person name="Yuki M."/>
            <person name="Kudo T."/>
            <person name="Ohkuma M."/>
            <person name="Phongsopitanun W."/>
            <person name="Tanasupawat S."/>
        </authorList>
    </citation>
    <scope>NUCLEOTIDE SEQUENCE [LARGE SCALE GENOMIC DNA]</scope>
    <source>
        <strain evidence="3 4">NBRC 110975</strain>
    </source>
</reference>
<feature type="transmembrane region" description="Helical" evidence="2">
    <location>
        <begin position="45"/>
        <end position="66"/>
    </location>
</feature>
<dbReference type="RefSeq" id="WP_215787123.1">
    <property type="nucleotide sequence ID" value="NZ_JAHKKG010000004.1"/>
</dbReference>
<evidence type="ECO:0000313" key="4">
    <source>
        <dbReference type="Proteomes" id="UP001519654"/>
    </source>
</evidence>
<organism evidence="3 4">
    <name type="scientific">Paractinoplanes bogorensis</name>
    <dbReference type="NCBI Taxonomy" id="1610840"/>
    <lineage>
        <taxon>Bacteria</taxon>
        <taxon>Bacillati</taxon>
        <taxon>Actinomycetota</taxon>
        <taxon>Actinomycetes</taxon>
        <taxon>Micromonosporales</taxon>
        <taxon>Micromonosporaceae</taxon>
        <taxon>Paractinoplanes</taxon>
    </lineage>
</organism>
<gene>
    <name evidence="3" type="ORF">KOI35_13305</name>
</gene>
<keyword evidence="2" id="KW-0472">Membrane</keyword>
<accession>A0ABS5YP08</accession>
<keyword evidence="4" id="KW-1185">Reference proteome</keyword>